<dbReference type="AlphaFoldDB" id="A0A2R5LJK1"/>
<dbReference type="GO" id="GO:0005509">
    <property type="term" value="F:calcium ion binding"/>
    <property type="evidence" value="ECO:0007669"/>
    <property type="project" value="InterPro"/>
</dbReference>
<evidence type="ECO:0000256" key="7">
    <source>
        <dbReference type="SAM" id="SignalP"/>
    </source>
</evidence>
<name>A0A2R5LJK1_9ACAR</name>
<keyword evidence="5" id="KW-0514">Muscle protein</keyword>
<keyword evidence="3 6" id="KW-0106">Calcium</keyword>
<evidence type="ECO:0000313" key="9">
    <source>
        <dbReference type="EMBL" id="MBY09723.1"/>
    </source>
</evidence>
<dbReference type="InterPro" id="IPR001393">
    <property type="entry name" value="Calsequestrin"/>
</dbReference>
<dbReference type="InterPro" id="IPR036179">
    <property type="entry name" value="Ig-like_dom_sf"/>
</dbReference>
<evidence type="ECO:0000256" key="1">
    <source>
        <dbReference type="ARBA" id="ARBA00004564"/>
    </source>
</evidence>
<evidence type="ECO:0000259" key="8">
    <source>
        <dbReference type="PROSITE" id="PS50835"/>
    </source>
</evidence>
<feature type="domain" description="Ig-like" evidence="8">
    <location>
        <begin position="372"/>
        <end position="465"/>
    </location>
</feature>
<proteinExistence type="inferred from homology"/>
<evidence type="ECO:0000256" key="4">
    <source>
        <dbReference type="ARBA" id="ARBA00022951"/>
    </source>
</evidence>
<comment type="similarity">
    <text evidence="2 6">Belongs to the calsequestrin family.</text>
</comment>
<dbReference type="InterPro" id="IPR036249">
    <property type="entry name" value="Thioredoxin-like_sf"/>
</dbReference>
<dbReference type="Pfam" id="PF01216">
    <property type="entry name" value="Calsequestrin"/>
    <property type="match status" value="1"/>
</dbReference>
<dbReference type="GO" id="GO:0051279">
    <property type="term" value="P:regulation of release of sequestered calcium ion into cytosol"/>
    <property type="evidence" value="ECO:0007669"/>
    <property type="project" value="TreeGrafter"/>
</dbReference>
<dbReference type="InterPro" id="IPR007110">
    <property type="entry name" value="Ig-like_dom"/>
</dbReference>
<organism evidence="9">
    <name type="scientific">Ornithodoros turicata</name>
    <dbReference type="NCBI Taxonomy" id="34597"/>
    <lineage>
        <taxon>Eukaryota</taxon>
        <taxon>Metazoa</taxon>
        <taxon>Ecdysozoa</taxon>
        <taxon>Arthropoda</taxon>
        <taxon>Chelicerata</taxon>
        <taxon>Arachnida</taxon>
        <taxon>Acari</taxon>
        <taxon>Parasitiformes</taxon>
        <taxon>Ixodida</taxon>
        <taxon>Ixodoidea</taxon>
        <taxon>Argasidae</taxon>
        <taxon>Ornithodorinae</taxon>
        <taxon>Ornithodoros</taxon>
    </lineage>
</organism>
<dbReference type="SUPFAM" id="SSF52833">
    <property type="entry name" value="Thioredoxin-like"/>
    <property type="match status" value="2"/>
</dbReference>
<feature type="chain" id="PRO_5015360138" description="Calsequestrin" evidence="7">
    <location>
        <begin position="18"/>
        <end position="481"/>
    </location>
</feature>
<dbReference type="PANTHER" id="PTHR10033">
    <property type="entry name" value="CALSEQUESTRIN"/>
    <property type="match status" value="1"/>
</dbReference>
<dbReference type="SUPFAM" id="SSF48726">
    <property type="entry name" value="Immunoglobulin"/>
    <property type="match status" value="1"/>
</dbReference>
<dbReference type="EMBL" id="GGLE01005597">
    <property type="protein sequence ID" value="MBY09723.1"/>
    <property type="molecule type" value="Transcribed_RNA"/>
</dbReference>
<evidence type="ECO:0000256" key="6">
    <source>
        <dbReference type="RuleBase" id="RU000648"/>
    </source>
</evidence>
<dbReference type="SMART" id="SM00409">
    <property type="entry name" value="IG"/>
    <property type="match status" value="1"/>
</dbReference>
<dbReference type="PRINTS" id="PR00312">
    <property type="entry name" value="CALSEQUESTRN"/>
</dbReference>
<sequence length="481" mass="53409">MNAFLLVTLLLAGGATAGFVKLLSVPKHDGTNRVCRLTSKSALEDAILTSPVLVVRVVEDVVETETGCLADDYFQVTAQFMMHREVQFCNILVDPIKEQHAAAVGDVYIYRNGKQFPYYGKRSAETLYGAIRESTESQIKVITGKLDKSAFDQVQQAKVVGFFMKGSPEYAAYEDAWASIGASVPFYVVHDRLVAKHMKLNMVGQVAIYQPFVKQPVICPTNPASLPDILTFVKQHRRTGLNILDDYNLHDPEMNDYSRINLLAIAEVTTTKGAYMHRLLSRIMRNQSTVDLNLFNIVWIDPHNFPIVHAVMDQHGLTGKLPVFGTYNKTTGKKIWFDVDKLNMTGDKLADDENARLILEWMKLLAAGRPAPSRRWFSAVPASQTVAEGSDVILECAVEQPFGDCLWMKNGRNIGFSLNRLPHLSWKGNNLGGDCGLIIAGVKKGRDDGSWVCEVTGDSDHDTITSPAAQLIIEDAPKEEF</sequence>
<keyword evidence="7" id="KW-0732">Signal</keyword>
<protein>
    <recommendedName>
        <fullName evidence="6">Calsequestrin</fullName>
    </recommendedName>
</protein>
<dbReference type="PANTHER" id="PTHR10033:SF0">
    <property type="entry name" value="CALSEQUESTRIN"/>
    <property type="match status" value="1"/>
</dbReference>
<comment type="subcellular location">
    <subcellularLocation>
        <location evidence="1">Sarcoplasmic reticulum lumen</location>
    </subcellularLocation>
</comment>
<dbReference type="InterPro" id="IPR013783">
    <property type="entry name" value="Ig-like_fold"/>
</dbReference>
<evidence type="ECO:0000256" key="5">
    <source>
        <dbReference type="ARBA" id="ARBA00023179"/>
    </source>
</evidence>
<evidence type="ECO:0000256" key="3">
    <source>
        <dbReference type="ARBA" id="ARBA00022837"/>
    </source>
</evidence>
<keyword evidence="4" id="KW-0703">Sarcoplasmic reticulum</keyword>
<dbReference type="InterPro" id="IPR003599">
    <property type="entry name" value="Ig_sub"/>
</dbReference>
<dbReference type="Gene3D" id="3.40.30.10">
    <property type="entry name" value="Glutaredoxin"/>
    <property type="match status" value="3"/>
</dbReference>
<dbReference type="GO" id="GO:0033018">
    <property type="term" value="C:sarcoplasmic reticulum lumen"/>
    <property type="evidence" value="ECO:0007669"/>
    <property type="project" value="UniProtKB-SubCell"/>
</dbReference>
<evidence type="ECO:0000256" key="2">
    <source>
        <dbReference type="ARBA" id="ARBA00010987"/>
    </source>
</evidence>
<dbReference type="PROSITE" id="PS50835">
    <property type="entry name" value="IG_LIKE"/>
    <property type="match status" value="1"/>
</dbReference>
<accession>A0A2R5LJK1</accession>
<dbReference type="Gene3D" id="2.60.40.10">
    <property type="entry name" value="Immunoglobulins"/>
    <property type="match status" value="1"/>
</dbReference>
<reference evidence="9" key="1">
    <citation type="submission" date="2018-03" db="EMBL/GenBank/DDBJ databases">
        <title>The relapsing fever spirochete Borrelia turicatae persists in the highly oxidative environment of its soft-bodied tick vector.</title>
        <authorList>
            <person name="Bourret T.J."/>
            <person name="Boyle W.K."/>
            <person name="Valenzuela J.G."/>
            <person name="Oliveira F."/>
            <person name="Lopez J.E."/>
        </authorList>
    </citation>
    <scope>NUCLEOTIDE SEQUENCE</scope>
    <source>
        <strain evidence="9">Kansas strain/isolate</strain>
        <tissue evidence="9">Salivary glands</tissue>
    </source>
</reference>
<comment type="function">
    <text evidence="6">Calsequestrin is a high-capacity, moderate affinity, calcium-binding protein and thus acts as an internal calcium store in muscle.</text>
</comment>
<feature type="signal peptide" evidence="7">
    <location>
        <begin position="1"/>
        <end position="17"/>
    </location>
</feature>